<gene>
    <name evidence="2" type="ORF">F3059_11185</name>
</gene>
<comment type="caution">
    <text evidence="2">The sequence shown here is derived from an EMBL/GenBank/DDBJ whole genome shotgun (WGS) entry which is preliminary data.</text>
</comment>
<dbReference type="EMBL" id="WACR01000009">
    <property type="protein sequence ID" value="KAB1063199.1"/>
    <property type="molecule type" value="Genomic_DNA"/>
</dbReference>
<organism evidence="2 3">
    <name type="scientific">Salibacter halophilus</name>
    <dbReference type="NCBI Taxonomy" id="1803916"/>
    <lineage>
        <taxon>Bacteria</taxon>
        <taxon>Pseudomonadati</taxon>
        <taxon>Bacteroidota</taxon>
        <taxon>Flavobacteriia</taxon>
        <taxon>Flavobacteriales</taxon>
        <taxon>Salibacteraceae</taxon>
        <taxon>Salibacter</taxon>
    </lineage>
</organism>
<evidence type="ECO:0000256" key="1">
    <source>
        <dbReference type="SAM" id="SignalP"/>
    </source>
</evidence>
<proteinExistence type="predicted"/>
<dbReference type="OrthoDB" id="9811934at2"/>
<evidence type="ECO:0008006" key="4">
    <source>
        <dbReference type="Google" id="ProtNLM"/>
    </source>
</evidence>
<dbReference type="PANTHER" id="PTHR42754">
    <property type="entry name" value="ENDOGLUCANASE"/>
    <property type="match status" value="1"/>
</dbReference>
<dbReference type="Proteomes" id="UP000435357">
    <property type="component" value="Unassembled WGS sequence"/>
</dbReference>
<reference evidence="2 3" key="1">
    <citation type="submission" date="2019-09" db="EMBL/GenBank/DDBJ databases">
        <title>Genomes of Cryomorphaceae.</title>
        <authorList>
            <person name="Bowman J.P."/>
        </authorList>
    </citation>
    <scope>NUCLEOTIDE SEQUENCE [LARGE SCALE GENOMIC DNA]</scope>
    <source>
        <strain evidence="2 3">KCTC 52047</strain>
    </source>
</reference>
<keyword evidence="1" id="KW-0732">Signal</keyword>
<evidence type="ECO:0000313" key="2">
    <source>
        <dbReference type="EMBL" id="KAB1063199.1"/>
    </source>
</evidence>
<protein>
    <recommendedName>
        <fullName evidence="4">T9SS C-terminal target domain-containing protein</fullName>
    </recommendedName>
</protein>
<accession>A0A6N6M4N0</accession>
<dbReference type="RefSeq" id="WP_151169263.1">
    <property type="nucleotide sequence ID" value="NZ_WACR01000009.1"/>
</dbReference>
<keyword evidence="3" id="KW-1185">Reference proteome</keyword>
<dbReference type="PANTHER" id="PTHR42754:SF1">
    <property type="entry name" value="LIPOPROTEIN"/>
    <property type="match status" value="1"/>
</dbReference>
<dbReference type="AlphaFoldDB" id="A0A6N6M4N0"/>
<evidence type="ECO:0000313" key="3">
    <source>
        <dbReference type="Proteomes" id="UP000435357"/>
    </source>
</evidence>
<name>A0A6N6M4N0_9FLAO</name>
<feature type="chain" id="PRO_5026805201" description="T9SS C-terminal target domain-containing protein" evidence="1">
    <location>
        <begin position="22"/>
        <end position="183"/>
    </location>
</feature>
<feature type="signal peptide" evidence="1">
    <location>
        <begin position="1"/>
        <end position="21"/>
    </location>
</feature>
<sequence length="183" mass="20283">MYLTRLTSFIVFLFIFNVANSQSIQQARDLTVGSKSIEFDVHCVEASDGSMYCLTTSGTNTAQDNGLKTDTAYGGADYWLYKLDENGNFLWDRTFGGGEFDRAKDIVIHDNHLFLLGDSESAVSGNKTSINKGDGDYWIVKTDLQGNKLWDVSIGADTLEYLFKGLITNDNQLLLCGHSFSSL</sequence>